<sequence length="177" mass="20407">MSLGSSTDSYPAFADIGLRENLGENLNQHKIIMVVLQSRGFPCVRDLSAELSQKLQCVNNVCVRFIFNIRRHDHISEYFLRLSWLRLQDRRLVHSLCLLYRIIHDSTPNYLTSRFTLLASHHNRNTRSQHNLLLSIPRHQTSLYSSSFSIAMALSWNSLPLEIKGSLSPQLFKISLV</sequence>
<organism evidence="1 2">
    <name type="scientific">Periplaneta americana</name>
    <name type="common">American cockroach</name>
    <name type="synonym">Blatta americana</name>
    <dbReference type="NCBI Taxonomy" id="6978"/>
    <lineage>
        <taxon>Eukaryota</taxon>
        <taxon>Metazoa</taxon>
        <taxon>Ecdysozoa</taxon>
        <taxon>Arthropoda</taxon>
        <taxon>Hexapoda</taxon>
        <taxon>Insecta</taxon>
        <taxon>Pterygota</taxon>
        <taxon>Neoptera</taxon>
        <taxon>Polyneoptera</taxon>
        <taxon>Dictyoptera</taxon>
        <taxon>Blattodea</taxon>
        <taxon>Blattoidea</taxon>
        <taxon>Blattidae</taxon>
        <taxon>Blattinae</taxon>
        <taxon>Periplaneta</taxon>
    </lineage>
</organism>
<comment type="caution">
    <text evidence="1">The sequence shown here is derived from an EMBL/GenBank/DDBJ whole genome shotgun (WGS) entry which is preliminary data.</text>
</comment>
<keyword evidence="2" id="KW-1185">Reference proteome</keyword>
<evidence type="ECO:0000313" key="2">
    <source>
        <dbReference type="Proteomes" id="UP001148838"/>
    </source>
</evidence>
<dbReference type="Proteomes" id="UP001148838">
    <property type="component" value="Unassembled WGS sequence"/>
</dbReference>
<accession>A0ABQ8TBZ3</accession>
<proteinExistence type="predicted"/>
<dbReference type="EMBL" id="JAJSOF020000013">
    <property type="protein sequence ID" value="KAJ4443476.1"/>
    <property type="molecule type" value="Genomic_DNA"/>
</dbReference>
<evidence type="ECO:0000313" key="1">
    <source>
        <dbReference type="EMBL" id="KAJ4443476.1"/>
    </source>
</evidence>
<reference evidence="1 2" key="1">
    <citation type="journal article" date="2022" name="Allergy">
        <title>Genome assembly and annotation of Periplaneta americana reveal a comprehensive cockroach allergen profile.</title>
        <authorList>
            <person name="Wang L."/>
            <person name="Xiong Q."/>
            <person name="Saelim N."/>
            <person name="Wang L."/>
            <person name="Nong W."/>
            <person name="Wan A.T."/>
            <person name="Shi M."/>
            <person name="Liu X."/>
            <person name="Cao Q."/>
            <person name="Hui J.H.L."/>
            <person name="Sookrung N."/>
            <person name="Leung T.F."/>
            <person name="Tungtrongchitr A."/>
            <person name="Tsui S.K.W."/>
        </authorList>
    </citation>
    <scope>NUCLEOTIDE SEQUENCE [LARGE SCALE GENOMIC DNA]</scope>
    <source>
        <strain evidence="1">PWHHKU_190912</strain>
    </source>
</reference>
<gene>
    <name evidence="1" type="ORF">ANN_05148</name>
</gene>
<protein>
    <submittedName>
        <fullName evidence="1">Uncharacterized protein</fullName>
    </submittedName>
</protein>
<name>A0ABQ8TBZ3_PERAM</name>